<dbReference type="SUPFAM" id="SSF51735">
    <property type="entry name" value="NAD(P)-binding Rossmann-fold domains"/>
    <property type="match status" value="1"/>
</dbReference>
<feature type="non-terminal residue" evidence="2">
    <location>
        <position position="39"/>
    </location>
</feature>
<sequence length="39" mass="4195">MAYIVTGGAGFVGSNMVKKLNDKGINDVIIIDTYSDDKM</sequence>
<dbReference type="Proteomes" id="UP000020529">
    <property type="component" value="Unassembled WGS sequence"/>
</dbReference>
<proteinExistence type="predicted"/>
<dbReference type="InterPro" id="IPR036291">
    <property type="entry name" value="NAD(P)-bd_dom_sf"/>
</dbReference>
<dbReference type="Pfam" id="PF01370">
    <property type="entry name" value="Epimerase"/>
    <property type="match status" value="1"/>
</dbReference>
<protein>
    <submittedName>
        <fullName evidence="2">NAD dependent epimerase/dehydratase family protein</fullName>
    </submittedName>
</protein>
<name>A0A015SW44_BACFG</name>
<dbReference type="EMBL" id="JGCY01000162">
    <property type="protein sequence ID" value="EXY76409.1"/>
    <property type="molecule type" value="Genomic_DNA"/>
</dbReference>
<reference evidence="2 3" key="1">
    <citation type="submission" date="2014-02" db="EMBL/GenBank/DDBJ databases">
        <authorList>
            <person name="Sears C."/>
            <person name="Carroll K."/>
            <person name="Sack B.R."/>
            <person name="Qadri F."/>
            <person name="Myers L.L."/>
            <person name="Chung G.-T."/>
            <person name="Escheverria P."/>
            <person name="Fraser C.M."/>
            <person name="Sadzewicz L."/>
            <person name="Shefchek K.A."/>
            <person name="Tallon L."/>
            <person name="Das S.P."/>
            <person name="Daugherty S."/>
            <person name="Mongodin E.F."/>
        </authorList>
    </citation>
    <scope>NUCLEOTIDE SEQUENCE [LARGE SCALE GENOMIC DNA]</scope>
    <source>
        <strain evidence="3">3988T(B)14</strain>
    </source>
</reference>
<gene>
    <name evidence="2" type="ORF">M124_4712</name>
</gene>
<evidence type="ECO:0000259" key="1">
    <source>
        <dbReference type="Pfam" id="PF01370"/>
    </source>
</evidence>
<dbReference type="AlphaFoldDB" id="A0A015SW44"/>
<accession>A0A015SW44</accession>
<dbReference type="InterPro" id="IPR001509">
    <property type="entry name" value="Epimerase_deHydtase"/>
</dbReference>
<comment type="caution">
    <text evidence="2">The sequence shown here is derived from an EMBL/GenBank/DDBJ whole genome shotgun (WGS) entry which is preliminary data.</text>
</comment>
<evidence type="ECO:0000313" key="3">
    <source>
        <dbReference type="Proteomes" id="UP000020529"/>
    </source>
</evidence>
<feature type="domain" description="NAD-dependent epimerase/dehydratase" evidence="1">
    <location>
        <begin position="4"/>
        <end position="35"/>
    </location>
</feature>
<dbReference type="Gene3D" id="3.40.50.720">
    <property type="entry name" value="NAD(P)-binding Rossmann-like Domain"/>
    <property type="match status" value="1"/>
</dbReference>
<organism evidence="2 3">
    <name type="scientific">Bacteroides fragilis str. 3988T(B)14</name>
    <dbReference type="NCBI Taxonomy" id="1339315"/>
    <lineage>
        <taxon>Bacteria</taxon>
        <taxon>Pseudomonadati</taxon>
        <taxon>Bacteroidota</taxon>
        <taxon>Bacteroidia</taxon>
        <taxon>Bacteroidales</taxon>
        <taxon>Bacteroidaceae</taxon>
        <taxon>Bacteroides</taxon>
    </lineage>
</organism>
<evidence type="ECO:0000313" key="2">
    <source>
        <dbReference type="EMBL" id="EXY76409.1"/>
    </source>
</evidence>
<dbReference type="RefSeq" id="WP_155268982.1">
    <property type="nucleotide sequence ID" value="NZ_JGCY01000162.1"/>
</dbReference>